<dbReference type="PROSITE" id="PS51462">
    <property type="entry name" value="NUDIX"/>
    <property type="match status" value="1"/>
</dbReference>
<keyword evidence="2" id="KW-0378">Hydrolase</keyword>
<dbReference type="EMBL" id="LBVV01000012">
    <property type="protein sequence ID" value="KKQ94150.1"/>
    <property type="molecule type" value="Genomic_DNA"/>
</dbReference>
<dbReference type="InterPro" id="IPR000086">
    <property type="entry name" value="NUDIX_hydrolase_dom"/>
</dbReference>
<dbReference type="Pfam" id="PF00293">
    <property type="entry name" value="NUDIX"/>
    <property type="match status" value="1"/>
</dbReference>
<evidence type="ECO:0000259" key="1">
    <source>
        <dbReference type="PROSITE" id="PS51462"/>
    </source>
</evidence>
<dbReference type="InterPro" id="IPR015797">
    <property type="entry name" value="NUDIX_hydrolase-like_dom_sf"/>
</dbReference>
<sequence length="211" mass="24041">MEILEVFDLDGNHIGEQERKSFYAETKAEFLEMGRVSRQVKTIRLMLMNSDGRIYVQKRSKLKNENPGLYDKTIGGHVSKGHSYELTVTKECAEELGFPAAVMPNDQFVQAVSNTDLNIIGLFKEIEVVNSYLSTRISKDGTSFAQSYLSAFFVGYYDGPIKFSDGESSGIEVFSMDELEEDIKNNPQKYTKDLIYFISTYKEYLVPIKKN</sequence>
<accession>A0A0G0M1H9</accession>
<name>A0A0G0M1H9_UNCC2</name>
<reference evidence="2 3" key="1">
    <citation type="journal article" date="2015" name="Nature">
        <title>rRNA introns, odd ribosomes, and small enigmatic genomes across a large radiation of phyla.</title>
        <authorList>
            <person name="Brown C.T."/>
            <person name="Hug L.A."/>
            <person name="Thomas B.C."/>
            <person name="Sharon I."/>
            <person name="Castelle C.J."/>
            <person name="Singh A."/>
            <person name="Wilkins M.J."/>
            <person name="Williams K.H."/>
            <person name="Banfield J.F."/>
        </authorList>
    </citation>
    <scope>NUCLEOTIDE SEQUENCE [LARGE SCALE GENOMIC DNA]</scope>
</reference>
<proteinExistence type="predicted"/>
<dbReference type="SUPFAM" id="SSF55811">
    <property type="entry name" value="Nudix"/>
    <property type="match status" value="1"/>
</dbReference>
<protein>
    <submittedName>
        <fullName evidence="2">NTP pyrophosphohydrolases including oxidative damage repair enzyme</fullName>
    </submittedName>
</protein>
<evidence type="ECO:0000313" key="3">
    <source>
        <dbReference type="Proteomes" id="UP000034207"/>
    </source>
</evidence>
<dbReference type="AlphaFoldDB" id="A0A0G0M1H9"/>
<gene>
    <name evidence="2" type="ORF">UT18_C0012G0002</name>
</gene>
<dbReference type="GO" id="GO:0016787">
    <property type="term" value="F:hydrolase activity"/>
    <property type="evidence" value="ECO:0007669"/>
    <property type="project" value="UniProtKB-KW"/>
</dbReference>
<comment type="caution">
    <text evidence="2">The sequence shown here is derived from an EMBL/GenBank/DDBJ whole genome shotgun (WGS) entry which is preliminary data.</text>
</comment>
<dbReference type="Proteomes" id="UP000034207">
    <property type="component" value="Unassembled WGS sequence"/>
</dbReference>
<evidence type="ECO:0000313" key="2">
    <source>
        <dbReference type="EMBL" id="KKQ94150.1"/>
    </source>
</evidence>
<feature type="domain" description="Nudix hydrolase" evidence="1">
    <location>
        <begin position="38"/>
        <end position="196"/>
    </location>
</feature>
<organism evidence="2 3">
    <name type="scientific">candidate division CPR2 bacterium GW2011_GWC2_39_10</name>
    <dbReference type="NCBI Taxonomy" id="1618345"/>
    <lineage>
        <taxon>Bacteria</taxon>
        <taxon>Bacteria division CPR2</taxon>
    </lineage>
</organism>
<dbReference type="Gene3D" id="3.90.79.10">
    <property type="entry name" value="Nucleoside Triphosphate Pyrophosphohydrolase"/>
    <property type="match status" value="1"/>
</dbReference>
<dbReference type="STRING" id="1618345.UT18_C0012G0002"/>